<comment type="caution">
    <text evidence="2">The sequence shown here is derived from an EMBL/GenBank/DDBJ whole genome shotgun (WGS) entry which is preliminary data.</text>
</comment>
<sequence length="247" mass="26222">MWEIEILPLYDCAVPGPEVFFQRGFGTMEDIAIHAFLLHGPATVLVDTGLPADHAALNAAIRARKGPASGFRPRGPRLETTLAARGIRPDAILLTSFGPYAAGGLPALAGIPVHASARGLADLALPEEPALVHPLPPEVRAAVRAARPVAGEAEILPGLALMEVGVHHPASAAVIVQTPEGRVAIADPVFTTRNLTEGVALGAAEEAGLWHRLVDDLAERSEALLPIHDPDPRPVPRDTWRPRKDRR</sequence>
<dbReference type="SUPFAM" id="SSF56281">
    <property type="entry name" value="Metallo-hydrolase/oxidoreductase"/>
    <property type="match status" value="1"/>
</dbReference>
<dbReference type="Gene3D" id="3.60.15.10">
    <property type="entry name" value="Ribonuclease Z/Hydroxyacylglutathione hydrolase-like"/>
    <property type="match status" value="1"/>
</dbReference>
<protein>
    <recommendedName>
        <fullName evidence="4">MBL fold metallo-hydrolase</fullName>
    </recommendedName>
</protein>
<dbReference type="EMBL" id="QFPW01000013">
    <property type="protein sequence ID" value="PZQ48158.1"/>
    <property type="molecule type" value="Genomic_DNA"/>
</dbReference>
<gene>
    <name evidence="2" type="ORF">DI556_15160</name>
</gene>
<reference evidence="2 3" key="1">
    <citation type="submission" date="2017-08" db="EMBL/GenBank/DDBJ databases">
        <title>Infants hospitalized years apart are colonized by the same room-sourced microbial strains.</title>
        <authorList>
            <person name="Brooks B."/>
            <person name="Olm M.R."/>
            <person name="Firek B.A."/>
            <person name="Baker R."/>
            <person name="Thomas B.C."/>
            <person name="Morowitz M.J."/>
            <person name="Banfield J.F."/>
        </authorList>
    </citation>
    <scope>NUCLEOTIDE SEQUENCE [LARGE SCALE GENOMIC DNA]</scope>
    <source>
        <strain evidence="2">S2_005_002_R2_34</strain>
    </source>
</reference>
<dbReference type="InterPro" id="IPR036866">
    <property type="entry name" value="RibonucZ/Hydroxyglut_hydro"/>
</dbReference>
<evidence type="ECO:0000313" key="3">
    <source>
        <dbReference type="Proteomes" id="UP000249185"/>
    </source>
</evidence>
<dbReference type="Proteomes" id="UP000249185">
    <property type="component" value="Unassembled WGS sequence"/>
</dbReference>
<name>A0A2W5N6C5_RHOSU</name>
<organism evidence="2 3">
    <name type="scientific">Rhodovulum sulfidophilum</name>
    <name type="common">Rhodobacter sulfidophilus</name>
    <dbReference type="NCBI Taxonomy" id="35806"/>
    <lineage>
        <taxon>Bacteria</taxon>
        <taxon>Pseudomonadati</taxon>
        <taxon>Pseudomonadota</taxon>
        <taxon>Alphaproteobacteria</taxon>
        <taxon>Rhodobacterales</taxon>
        <taxon>Paracoccaceae</taxon>
        <taxon>Rhodovulum</taxon>
    </lineage>
</organism>
<dbReference type="AlphaFoldDB" id="A0A2W5N6C5"/>
<evidence type="ECO:0000313" key="2">
    <source>
        <dbReference type="EMBL" id="PZQ48158.1"/>
    </source>
</evidence>
<feature type="region of interest" description="Disordered" evidence="1">
    <location>
        <begin position="225"/>
        <end position="247"/>
    </location>
</feature>
<accession>A0A2W5N6C5</accession>
<evidence type="ECO:0000256" key="1">
    <source>
        <dbReference type="SAM" id="MobiDB-lite"/>
    </source>
</evidence>
<proteinExistence type="predicted"/>
<evidence type="ECO:0008006" key="4">
    <source>
        <dbReference type="Google" id="ProtNLM"/>
    </source>
</evidence>